<comment type="caution">
    <text evidence="2">The sequence shown here is derived from an EMBL/GenBank/DDBJ whole genome shotgun (WGS) entry which is preliminary data.</text>
</comment>
<keyword evidence="3" id="KW-1185">Reference proteome</keyword>
<protein>
    <submittedName>
        <fullName evidence="2">Cupin</fullName>
    </submittedName>
</protein>
<proteinExistence type="predicted"/>
<dbReference type="InterPro" id="IPR047263">
    <property type="entry name" value="HNL-like_cupin"/>
</dbReference>
<dbReference type="InterPro" id="IPR011051">
    <property type="entry name" value="RmlC_Cupin_sf"/>
</dbReference>
<accession>A0AA91FR30</accession>
<organism evidence="2 3">
    <name type="scientific">Campylobacter ornithocola</name>
    <dbReference type="NCBI Taxonomy" id="1848766"/>
    <lineage>
        <taxon>Bacteria</taxon>
        <taxon>Pseudomonadati</taxon>
        <taxon>Campylobacterota</taxon>
        <taxon>Epsilonproteobacteria</taxon>
        <taxon>Campylobacterales</taxon>
        <taxon>Campylobacteraceae</taxon>
        <taxon>Campylobacter</taxon>
    </lineage>
</organism>
<dbReference type="PANTHER" id="PTHR43698">
    <property type="entry name" value="RIBD C-TERMINAL DOMAIN CONTAINING PROTEIN"/>
    <property type="match status" value="1"/>
</dbReference>
<evidence type="ECO:0000259" key="1">
    <source>
        <dbReference type="Pfam" id="PF07883"/>
    </source>
</evidence>
<dbReference type="InterPro" id="IPR013096">
    <property type="entry name" value="Cupin_2"/>
</dbReference>
<dbReference type="InterPro" id="IPR014710">
    <property type="entry name" value="RmlC-like_jellyroll"/>
</dbReference>
<feature type="domain" description="Cupin type-2" evidence="1">
    <location>
        <begin position="42"/>
        <end position="101"/>
    </location>
</feature>
<dbReference type="Proteomes" id="UP000094873">
    <property type="component" value="Unassembled WGS sequence"/>
</dbReference>
<dbReference type="PANTHER" id="PTHR43698:SF1">
    <property type="entry name" value="BLL4564 PROTEIN"/>
    <property type="match status" value="1"/>
</dbReference>
<sequence length="141" mass="15610">MQIIEKAGKHGSFKGDSKIFSGDVKIHMIFKANEWRDFSGGLVEFSKNARSAWHTHPKGQTLIITEGEIITKVPGQKAVIAKKGDVISCPIGVKHFHGATNTSKGVHIALTSEIDGRNVEWLELVSDEEYKNALKEARKQE</sequence>
<reference evidence="2 3" key="1">
    <citation type="submission" date="2016-05" db="EMBL/GenBank/DDBJ databases">
        <authorList>
            <person name="Caceres A."/>
            <person name="Munoz I."/>
            <person name="Iraola G."/>
            <person name="Diaz-Viraque F."/>
            <person name="Greif G."/>
            <person name="Collado L."/>
        </authorList>
    </citation>
    <scope>NUCLEOTIDE SEQUENCE [LARGE SCALE GENOMIC DNA]</scope>
    <source>
        <strain evidence="2 3">WBE38</strain>
    </source>
</reference>
<dbReference type="SUPFAM" id="SSF51182">
    <property type="entry name" value="RmlC-like cupins"/>
    <property type="match status" value="1"/>
</dbReference>
<dbReference type="RefSeq" id="WP_066007525.1">
    <property type="nucleotide sequence ID" value="NZ_CP053848.1"/>
</dbReference>
<name>A0AA91FR30_9BACT</name>
<dbReference type="Pfam" id="PF07883">
    <property type="entry name" value="Cupin_2"/>
    <property type="match status" value="1"/>
</dbReference>
<dbReference type="AlphaFoldDB" id="A0AA91FR30"/>
<gene>
    <name evidence="2" type="ORF">A7X81_08020</name>
</gene>
<dbReference type="CDD" id="cd02233">
    <property type="entry name" value="cupin_HNL-like"/>
    <property type="match status" value="1"/>
</dbReference>
<evidence type="ECO:0000313" key="3">
    <source>
        <dbReference type="Proteomes" id="UP000094873"/>
    </source>
</evidence>
<evidence type="ECO:0000313" key="2">
    <source>
        <dbReference type="EMBL" id="OCX43349.1"/>
    </source>
</evidence>
<dbReference type="EMBL" id="LXSU01000074">
    <property type="protein sequence ID" value="OCX43349.1"/>
    <property type="molecule type" value="Genomic_DNA"/>
</dbReference>
<dbReference type="Gene3D" id="2.60.120.10">
    <property type="entry name" value="Jelly Rolls"/>
    <property type="match status" value="1"/>
</dbReference>